<feature type="coiled-coil region" evidence="1">
    <location>
        <begin position="29"/>
        <end position="112"/>
    </location>
</feature>
<dbReference type="GO" id="GO:0004222">
    <property type="term" value="F:metalloendopeptidase activity"/>
    <property type="evidence" value="ECO:0007669"/>
    <property type="project" value="TreeGrafter"/>
</dbReference>
<keyword evidence="1" id="KW-0175">Coiled coil</keyword>
<dbReference type="Gene3D" id="2.70.70.10">
    <property type="entry name" value="Glucose Permease (Domain IIA)"/>
    <property type="match status" value="1"/>
</dbReference>
<evidence type="ECO:0000259" key="2">
    <source>
        <dbReference type="Pfam" id="PF01551"/>
    </source>
</evidence>
<feature type="coiled-coil region" evidence="1">
    <location>
        <begin position="215"/>
        <end position="249"/>
    </location>
</feature>
<dbReference type="EMBL" id="PFEF01000010">
    <property type="protein sequence ID" value="PJE64138.1"/>
    <property type="molecule type" value="Genomic_DNA"/>
</dbReference>
<protein>
    <recommendedName>
        <fullName evidence="2">M23ase beta-sheet core domain-containing protein</fullName>
    </recommendedName>
</protein>
<feature type="domain" description="M23ase beta-sheet core" evidence="2">
    <location>
        <begin position="295"/>
        <end position="389"/>
    </location>
</feature>
<dbReference type="Proteomes" id="UP000229098">
    <property type="component" value="Unassembled WGS sequence"/>
</dbReference>
<reference evidence="4" key="1">
    <citation type="submission" date="2017-09" db="EMBL/GenBank/DDBJ databases">
        <title>Depth-based differentiation of microbial function through sediment-hosted aquifers and enrichment of novel symbionts in the deep terrestrial subsurface.</title>
        <authorList>
            <person name="Probst A.J."/>
            <person name="Ladd B."/>
            <person name="Jarett J.K."/>
            <person name="Geller-Mcgrath D.E."/>
            <person name="Sieber C.M.K."/>
            <person name="Emerson J.B."/>
            <person name="Anantharaman K."/>
            <person name="Thomas B.C."/>
            <person name="Malmstrom R."/>
            <person name="Stieglmeier M."/>
            <person name="Klingl A."/>
            <person name="Woyke T."/>
            <person name="Ryan C.M."/>
            <person name="Banfield J.F."/>
        </authorList>
    </citation>
    <scope>NUCLEOTIDE SEQUENCE [LARGE SCALE GENOMIC DNA]</scope>
</reference>
<dbReference type="PANTHER" id="PTHR21666:SF270">
    <property type="entry name" value="MUREIN HYDROLASE ACTIVATOR ENVC"/>
    <property type="match status" value="1"/>
</dbReference>
<evidence type="ECO:0000313" key="4">
    <source>
        <dbReference type="Proteomes" id="UP000229098"/>
    </source>
</evidence>
<dbReference type="AlphaFoldDB" id="A0A2M8KW25"/>
<dbReference type="Gene3D" id="6.10.250.3150">
    <property type="match status" value="1"/>
</dbReference>
<dbReference type="InterPro" id="IPR050570">
    <property type="entry name" value="Cell_wall_metabolism_enzyme"/>
</dbReference>
<dbReference type="SUPFAM" id="SSF51261">
    <property type="entry name" value="Duplicated hybrid motif"/>
    <property type="match status" value="1"/>
</dbReference>
<organism evidence="3 4">
    <name type="scientific">Candidatus Ryanbacteria bacterium CG10_big_fil_rev_8_21_14_0_10_43_42</name>
    <dbReference type="NCBI Taxonomy" id="1974864"/>
    <lineage>
        <taxon>Bacteria</taxon>
        <taxon>Candidatus Ryaniibacteriota</taxon>
    </lineage>
</organism>
<proteinExistence type="predicted"/>
<dbReference type="InterPro" id="IPR011055">
    <property type="entry name" value="Dup_hybrid_motif"/>
</dbReference>
<dbReference type="InterPro" id="IPR016047">
    <property type="entry name" value="M23ase_b-sheet_dom"/>
</dbReference>
<evidence type="ECO:0000313" key="3">
    <source>
        <dbReference type="EMBL" id="PJE64138.1"/>
    </source>
</evidence>
<dbReference type="PANTHER" id="PTHR21666">
    <property type="entry name" value="PEPTIDASE-RELATED"/>
    <property type="match status" value="1"/>
</dbReference>
<accession>A0A2M8KW25</accession>
<sequence length="419" mass="46993">MKYVFLITGLLISISGMFFMPLYSRAETEEDLRARIAERNNTIEKLEAEIAAYQQTLTKTHEEAKTLQGQIDRVNAEIGKLNTDIRLTENRIAATELELESLGDAIQTKEQEIDSGKRALAEILQTVHEYDSDSLVEILLSTEQISDFFGTMEDIQNVEESIQKHLGNLRTFKSDLEDKEAEEHRRKIDLTSLSSELDDRKVIEQSTKNKKDSLLTETRSKQKEYENLVAEREQQRQAMLDEIQSIEDELRKRIDRNLLPTAHEGVLAWPVKDPPKLTQGFGNTPDSAILYNGHPHNGIDIGVPTGTPLFAAERGIVLDVGDTDAFRGCLSYGKWVLIEHSNGLSTLYAHLSLIKTSKGQQVARGDLIGYSGATGYATGPHLHFTVYDSSTVQFRASKVPGSKCQYLPYGGYLNPLAYL</sequence>
<name>A0A2M8KW25_9BACT</name>
<evidence type="ECO:0000256" key="1">
    <source>
        <dbReference type="SAM" id="Coils"/>
    </source>
</evidence>
<dbReference type="Pfam" id="PF01551">
    <property type="entry name" value="Peptidase_M23"/>
    <property type="match status" value="1"/>
</dbReference>
<dbReference type="CDD" id="cd12797">
    <property type="entry name" value="M23_peptidase"/>
    <property type="match status" value="1"/>
</dbReference>
<comment type="caution">
    <text evidence="3">The sequence shown here is derived from an EMBL/GenBank/DDBJ whole genome shotgun (WGS) entry which is preliminary data.</text>
</comment>
<gene>
    <name evidence="3" type="ORF">COU90_04685</name>
</gene>